<dbReference type="SUPFAM" id="SSF54534">
    <property type="entry name" value="FKBP-like"/>
    <property type="match status" value="1"/>
</dbReference>
<evidence type="ECO:0000313" key="10">
    <source>
        <dbReference type="EMBL" id="RPF71992.1"/>
    </source>
</evidence>
<feature type="compositionally biased region" description="Gly residues" evidence="7">
    <location>
        <begin position="175"/>
        <end position="187"/>
    </location>
</feature>
<feature type="domain" description="PPIase FKBP-type" evidence="9">
    <location>
        <begin position="59"/>
        <end position="154"/>
    </location>
</feature>
<keyword evidence="8" id="KW-1133">Transmembrane helix</keyword>
<evidence type="ECO:0000256" key="2">
    <source>
        <dbReference type="ARBA" id="ARBA00006577"/>
    </source>
</evidence>
<dbReference type="Proteomes" id="UP000275232">
    <property type="component" value="Unassembled WGS sequence"/>
</dbReference>
<dbReference type="InterPro" id="IPR001179">
    <property type="entry name" value="PPIase_FKBP_dom"/>
</dbReference>
<evidence type="ECO:0000259" key="9">
    <source>
        <dbReference type="PROSITE" id="PS50059"/>
    </source>
</evidence>
<comment type="similarity">
    <text evidence="2 6">Belongs to the FKBP-type PPIase family.</text>
</comment>
<gene>
    <name evidence="10" type="ORF">EG799_10490</name>
</gene>
<dbReference type="PANTHER" id="PTHR43811">
    <property type="entry name" value="FKBP-TYPE PEPTIDYL-PROLYL CIS-TRANS ISOMERASE FKPA"/>
    <property type="match status" value="1"/>
</dbReference>
<keyword evidence="11" id="KW-1185">Reference proteome</keyword>
<comment type="catalytic activity">
    <reaction evidence="1 5 6">
        <text>[protein]-peptidylproline (omega=180) = [protein]-peptidylproline (omega=0)</text>
        <dbReference type="Rhea" id="RHEA:16237"/>
        <dbReference type="Rhea" id="RHEA-COMP:10747"/>
        <dbReference type="Rhea" id="RHEA-COMP:10748"/>
        <dbReference type="ChEBI" id="CHEBI:83833"/>
        <dbReference type="ChEBI" id="CHEBI:83834"/>
        <dbReference type="EC" id="5.2.1.8"/>
    </reaction>
</comment>
<feature type="region of interest" description="Disordered" evidence="7">
    <location>
        <begin position="172"/>
        <end position="204"/>
    </location>
</feature>
<evidence type="ECO:0000256" key="5">
    <source>
        <dbReference type="PROSITE-ProRule" id="PRU00277"/>
    </source>
</evidence>
<evidence type="ECO:0000256" key="4">
    <source>
        <dbReference type="ARBA" id="ARBA00023235"/>
    </source>
</evidence>
<dbReference type="InterPro" id="IPR046357">
    <property type="entry name" value="PPIase_dom_sf"/>
</dbReference>
<proteinExistence type="inferred from homology"/>
<dbReference type="OrthoDB" id="9812109at2"/>
<evidence type="ECO:0000256" key="8">
    <source>
        <dbReference type="SAM" id="Phobius"/>
    </source>
</evidence>
<evidence type="ECO:0000313" key="11">
    <source>
        <dbReference type="Proteomes" id="UP000275232"/>
    </source>
</evidence>
<keyword evidence="3 5" id="KW-0697">Rotamase</keyword>
<keyword evidence="4 5" id="KW-0413">Isomerase</keyword>
<feature type="transmembrane region" description="Helical" evidence="8">
    <location>
        <begin position="20"/>
        <end position="39"/>
    </location>
</feature>
<evidence type="ECO:0000256" key="6">
    <source>
        <dbReference type="RuleBase" id="RU003915"/>
    </source>
</evidence>
<evidence type="ECO:0000256" key="3">
    <source>
        <dbReference type="ARBA" id="ARBA00023110"/>
    </source>
</evidence>
<name>A0A3N5DJV6_9SPHN</name>
<dbReference type="AlphaFoldDB" id="A0A3N5DJV6"/>
<comment type="caution">
    <text evidence="10">The sequence shown here is derived from an EMBL/GenBank/DDBJ whole genome shotgun (WGS) entry which is preliminary data.</text>
</comment>
<dbReference type="GO" id="GO:0003755">
    <property type="term" value="F:peptidyl-prolyl cis-trans isomerase activity"/>
    <property type="evidence" value="ECO:0007669"/>
    <property type="project" value="UniProtKB-UniRule"/>
</dbReference>
<sequence>MTEVTRVPLQPIAKGSLTKLWLAVIAALLLAGGAAWAAMPEGVTVDVVREGQGPHPAADDVVFVKYTGKLADGTVFDQSQPLPIPVQGIFPEGTPLPLSDMIPGFREALVQTREGGQYEIFIPSESGYGDQVPPGGPIPPDADLSFDVEVMGFMSRPEFEQRVQLLQQRVQQMGGFPGAPGGAGGAGDPDAAGAQDLPEGVPPQ</sequence>
<dbReference type="RefSeq" id="WP_123880969.1">
    <property type="nucleotide sequence ID" value="NZ_RPFZ01000001.1"/>
</dbReference>
<dbReference type="EMBL" id="RPFZ01000001">
    <property type="protein sequence ID" value="RPF71992.1"/>
    <property type="molecule type" value="Genomic_DNA"/>
</dbReference>
<dbReference type="Pfam" id="PF00254">
    <property type="entry name" value="FKBP_C"/>
    <property type="match status" value="1"/>
</dbReference>
<organism evidence="10 11">
    <name type="scientific">Aurantiacibacter spongiae</name>
    <dbReference type="NCBI Taxonomy" id="2488860"/>
    <lineage>
        <taxon>Bacteria</taxon>
        <taxon>Pseudomonadati</taxon>
        <taxon>Pseudomonadota</taxon>
        <taxon>Alphaproteobacteria</taxon>
        <taxon>Sphingomonadales</taxon>
        <taxon>Erythrobacteraceae</taxon>
        <taxon>Aurantiacibacter</taxon>
    </lineage>
</organism>
<reference evidence="10 11" key="1">
    <citation type="submission" date="2018-11" db="EMBL/GenBank/DDBJ databases">
        <title>Erythrobacter spongiae sp. nov., isolated from a marine sponge.</title>
        <authorList>
            <person name="Zhuang L."/>
            <person name="Luo L."/>
        </authorList>
    </citation>
    <scope>NUCLEOTIDE SEQUENCE [LARGE SCALE GENOMIC DNA]</scope>
    <source>
        <strain evidence="10 11">HN-E23</strain>
    </source>
</reference>
<keyword evidence="8" id="KW-0812">Transmembrane</keyword>
<evidence type="ECO:0000256" key="7">
    <source>
        <dbReference type="SAM" id="MobiDB-lite"/>
    </source>
</evidence>
<evidence type="ECO:0000256" key="1">
    <source>
        <dbReference type="ARBA" id="ARBA00000971"/>
    </source>
</evidence>
<dbReference type="PROSITE" id="PS50059">
    <property type="entry name" value="FKBP_PPIASE"/>
    <property type="match status" value="1"/>
</dbReference>
<accession>A0A3N5DJV6</accession>
<dbReference type="Gene3D" id="3.10.50.40">
    <property type="match status" value="1"/>
</dbReference>
<dbReference type="PANTHER" id="PTHR43811:SF23">
    <property type="entry name" value="FKBP-TYPE 22 KDA PEPTIDYL-PROLYL CIS-TRANS ISOMERASE"/>
    <property type="match status" value="1"/>
</dbReference>
<keyword evidence="8" id="KW-0472">Membrane</keyword>
<dbReference type="EC" id="5.2.1.8" evidence="6"/>
<protein>
    <recommendedName>
        <fullName evidence="6">Peptidyl-prolyl cis-trans isomerase</fullName>
        <ecNumber evidence="6">5.2.1.8</ecNumber>
    </recommendedName>
</protein>